<evidence type="ECO:0000256" key="1">
    <source>
        <dbReference type="ARBA" id="ARBA00006821"/>
    </source>
</evidence>
<dbReference type="PATRIC" id="fig|1307761.3.peg.1148"/>
<dbReference type="CDD" id="cd10792">
    <property type="entry name" value="GH57N_AmyC_like"/>
    <property type="match status" value="1"/>
</dbReference>
<dbReference type="EC" id="2.4.1.18" evidence="7"/>
<evidence type="ECO:0000256" key="2">
    <source>
        <dbReference type="ARBA" id="ARBA00023277"/>
    </source>
</evidence>
<feature type="binding site" evidence="3">
    <location>
        <position position="464"/>
    </location>
    <ligand>
        <name>substrate</name>
    </ligand>
</feature>
<dbReference type="RefSeq" id="WP_024267480.1">
    <property type="nucleotide sequence ID" value="NC_023035.1"/>
</dbReference>
<dbReference type="SUPFAM" id="SSF88713">
    <property type="entry name" value="Glycoside hydrolase/deacetylase"/>
    <property type="match status" value="1"/>
</dbReference>
<dbReference type="InterPro" id="IPR011330">
    <property type="entry name" value="Glyco_hydro/deAcase_b/a-brl"/>
</dbReference>
<feature type="domain" description="Glycoside hydrolase family 57 N-terminal" evidence="5">
    <location>
        <begin position="6"/>
        <end position="296"/>
    </location>
</feature>
<accession>V5WHC3</accession>
<evidence type="ECO:0000313" key="8">
    <source>
        <dbReference type="Proteomes" id="UP000018680"/>
    </source>
</evidence>
<dbReference type="SUPFAM" id="SSF88688">
    <property type="entry name" value="Families 57/38 glycoside transferase middle domain"/>
    <property type="match status" value="1"/>
</dbReference>
<dbReference type="Pfam" id="PF03065">
    <property type="entry name" value="Glyco_hydro_57"/>
    <property type="match status" value="1"/>
</dbReference>
<feature type="binding site" evidence="3">
    <location>
        <position position="404"/>
    </location>
    <ligand>
        <name>substrate</name>
    </ligand>
</feature>
<evidence type="ECO:0000259" key="5">
    <source>
        <dbReference type="Pfam" id="PF03065"/>
    </source>
</evidence>
<evidence type="ECO:0000256" key="4">
    <source>
        <dbReference type="RuleBase" id="RU361196"/>
    </source>
</evidence>
<keyword evidence="8" id="KW-1185">Reference proteome</keyword>
<dbReference type="Pfam" id="PF09210">
    <property type="entry name" value="BE_C"/>
    <property type="match status" value="1"/>
</dbReference>
<dbReference type="AlphaFoldDB" id="V5WHC3"/>
<comment type="similarity">
    <text evidence="1 4">Belongs to the glycosyl hydrolase 57 family.</text>
</comment>
<dbReference type="Gene3D" id="1.20.1430.10">
    <property type="entry name" value="Families 57/38 glycoside transferase, middle domain"/>
    <property type="match status" value="1"/>
</dbReference>
<dbReference type="HOGENOM" id="CLU_008192_1_0_12"/>
<keyword evidence="7" id="KW-0808">Transferase</keyword>
<keyword evidence="7" id="KW-0328">Glycosyltransferase</keyword>
<dbReference type="PANTHER" id="PTHR41695">
    <property type="entry name" value="1,4-ALPHA-GLUCAN BRANCHING ENZYME RV3031-RELATED"/>
    <property type="match status" value="1"/>
</dbReference>
<evidence type="ECO:0000256" key="3">
    <source>
        <dbReference type="PIRSR" id="PIRSR640042-2"/>
    </source>
</evidence>
<dbReference type="STRING" id="1307761.L21SP2_1153"/>
<dbReference type="InterPro" id="IPR027291">
    <property type="entry name" value="Glyco_hydro_38_N_sf"/>
</dbReference>
<name>V5WHC3_9SPIO</name>
<sequence length="547" mass="63352">MGNIQLLLHAHLPFIRHPEHESFLEETWLFEAISESYTPLLLMLDRLDAEGVVPGITISFSPSLTAMLDDELLQQRYVRYLKKLIELGEKEVERTRDEAAFSRLASMYLDIYRRNLDVFENQLHHNILSGFDYHQKKGNIEIITSPGTYPFLPFYEQYPANIHAHLEAALDSHQKIFNKASRGIWLPECGYYPGLEKHLREHGVEYFYLAAHGILFADNCPKSGTYAPVETPGGLFAFPRDVSSVNRVWSEIDGYPGEFAYRDFYRDIGHDLDFDYIKPYIHLEEIRVNTGYKYYAITGETDHKQPYDPQAAQDKVKEHAENFIFTLENRVRKVSGLMDQEPVITTPFSAELFGHWWFEGVAWLEEVIRGIQSPACKDLRMGTPSAYIDANPKQQKLSPVFSSWGNKGYAEVWLSGPNDWIYRHLHSAIEHMQELVERFPEVTGLKRRALNQAAREVLLAQTIDWSVIMRSGVSEEYARARIREHIGNFYYIYEVLGQGNLGTEWLTTIERKNNIFPNIDYLTFAARLERDNGRLGHPYVVTDRVVK</sequence>
<dbReference type="GO" id="GO:0005576">
    <property type="term" value="C:extracellular region"/>
    <property type="evidence" value="ECO:0007669"/>
    <property type="project" value="TreeGrafter"/>
</dbReference>
<dbReference type="KEGG" id="slr:L21SP2_1153"/>
<dbReference type="Gene3D" id="3.20.110.10">
    <property type="entry name" value="Glycoside hydrolase 38, N terminal domain"/>
    <property type="match status" value="1"/>
</dbReference>
<dbReference type="Proteomes" id="UP000018680">
    <property type="component" value="Chromosome"/>
</dbReference>
<reference evidence="7 8" key="1">
    <citation type="journal article" date="2015" name="Stand. Genomic Sci.">
        <title>Complete genome sequence and description of Salinispira pacifica gen. nov., sp. nov., a novel spirochaete isolated form a hypersaline microbial mat.</title>
        <authorList>
            <person name="Ben Hania W."/>
            <person name="Joseph M."/>
            <person name="Schumann P."/>
            <person name="Bunk B."/>
            <person name="Fiebig A."/>
            <person name="Sproer C."/>
            <person name="Klenk H.P."/>
            <person name="Fardeau M.L."/>
            <person name="Spring S."/>
        </authorList>
    </citation>
    <scope>NUCLEOTIDE SEQUENCE [LARGE SCALE GENOMIC DNA]</scope>
    <source>
        <strain evidence="7 8">L21-RPul-D2</strain>
    </source>
</reference>
<gene>
    <name evidence="7" type="ORF">L21SP2_1153</name>
</gene>
<dbReference type="InterPro" id="IPR028995">
    <property type="entry name" value="Glyco_hydro_57/38_cen_sf"/>
</dbReference>
<dbReference type="InterPro" id="IPR004300">
    <property type="entry name" value="Glyco_hydro_57_N"/>
</dbReference>
<organism evidence="7 8">
    <name type="scientific">Salinispira pacifica</name>
    <dbReference type="NCBI Taxonomy" id="1307761"/>
    <lineage>
        <taxon>Bacteria</taxon>
        <taxon>Pseudomonadati</taxon>
        <taxon>Spirochaetota</taxon>
        <taxon>Spirochaetia</taxon>
        <taxon>Spirochaetales</taxon>
        <taxon>Spirochaetaceae</taxon>
        <taxon>Salinispira</taxon>
    </lineage>
</organism>
<dbReference type="GO" id="GO:0030979">
    <property type="term" value="P:alpha-glucan biosynthetic process"/>
    <property type="evidence" value="ECO:0007669"/>
    <property type="project" value="InterPro"/>
</dbReference>
<dbReference type="eggNOG" id="COG1543">
    <property type="taxonomic scope" value="Bacteria"/>
</dbReference>
<protein>
    <submittedName>
        <fullName evidence="7">Glycogen branching enzyme, GH-57-type, archaeal</fullName>
        <ecNumber evidence="7">2.4.1.18</ecNumber>
    </submittedName>
</protein>
<dbReference type="EMBL" id="CP006939">
    <property type="protein sequence ID" value="AHC14556.1"/>
    <property type="molecule type" value="Genomic_DNA"/>
</dbReference>
<evidence type="ECO:0000259" key="6">
    <source>
        <dbReference type="Pfam" id="PF09210"/>
    </source>
</evidence>
<dbReference type="PANTHER" id="PTHR41695:SF1">
    <property type="entry name" value="1,4-ALPHA-GLUCAN BRANCHING ENZYME TK1436"/>
    <property type="match status" value="1"/>
</dbReference>
<proteinExistence type="inferred from homology"/>
<keyword evidence="2 4" id="KW-0119">Carbohydrate metabolism</keyword>
<dbReference type="InterPro" id="IPR015293">
    <property type="entry name" value="BE_C"/>
</dbReference>
<dbReference type="InterPro" id="IPR037090">
    <property type="entry name" value="57_glycoside_trans_central"/>
</dbReference>
<feature type="domain" description="1,4-alpha-glucan branching enzyme C-terminal" evidence="6">
    <location>
        <begin position="424"/>
        <end position="524"/>
    </location>
</feature>
<feature type="binding site" evidence="3">
    <location>
        <position position="240"/>
    </location>
    <ligand>
        <name>substrate</name>
    </ligand>
</feature>
<dbReference type="InterPro" id="IPR040042">
    <property type="entry name" value="Branching_enz_MT3115-like"/>
</dbReference>
<evidence type="ECO:0000313" key="7">
    <source>
        <dbReference type="EMBL" id="AHC14556.1"/>
    </source>
</evidence>
<feature type="binding site" evidence="3">
    <location>
        <position position="257"/>
    </location>
    <ligand>
        <name>substrate</name>
    </ligand>
</feature>
<dbReference type="GO" id="GO:0003844">
    <property type="term" value="F:1,4-alpha-glucan branching enzyme activity"/>
    <property type="evidence" value="ECO:0007669"/>
    <property type="project" value="UniProtKB-EC"/>
</dbReference>